<evidence type="ECO:0000256" key="1">
    <source>
        <dbReference type="SAM" id="Phobius"/>
    </source>
</evidence>
<proteinExistence type="predicted"/>
<dbReference type="AlphaFoldDB" id="A0AA41XEZ8"/>
<gene>
    <name evidence="2" type="ORF">N1028_13830</name>
</gene>
<evidence type="ECO:0000313" key="3">
    <source>
        <dbReference type="Proteomes" id="UP001165587"/>
    </source>
</evidence>
<keyword evidence="1" id="KW-0812">Transmembrane</keyword>
<keyword evidence="1" id="KW-0472">Membrane</keyword>
<sequence>MKSTAGLAAILGLIILLMLVLAPSGPPALYVIGAVLFLAGMLGITFPAPGRKKEE</sequence>
<accession>A0AA41XEZ8</accession>
<dbReference type="EMBL" id="JANLCK010000007">
    <property type="protein sequence ID" value="MCS5726976.1"/>
    <property type="molecule type" value="Genomic_DNA"/>
</dbReference>
<name>A0AA41XEZ8_9MICO</name>
<organism evidence="2 3">
    <name type="scientific">Herbiconiux oxytropis</name>
    <dbReference type="NCBI Taxonomy" id="2970915"/>
    <lineage>
        <taxon>Bacteria</taxon>
        <taxon>Bacillati</taxon>
        <taxon>Actinomycetota</taxon>
        <taxon>Actinomycetes</taxon>
        <taxon>Micrococcales</taxon>
        <taxon>Microbacteriaceae</taxon>
        <taxon>Herbiconiux</taxon>
    </lineage>
</organism>
<dbReference type="Proteomes" id="UP001165587">
    <property type="component" value="Unassembled WGS sequence"/>
</dbReference>
<dbReference type="RefSeq" id="WP_259529925.1">
    <property type="nucleotide sequence ID" value="NZ_JANLCK010000007.1"/>
</dbReference>
<feature type="transmembrane region" description="Helical" evidence="1">
    <location>
        <begin position="5"/>
        <end position="22"/>
    </location>
</feature>
<comment type="caution">
    <text evidence="2">The sequence shown here is derived from an EMBL/GenBank/DDBJ whole genome shotgun (WGS) entry which is preliminary data.</text>
</comment>
<protein>
    <submittedName>
        <fullName evidence="2">Uncharacterized protein</fullName>
    </submittedName>
</protein>
<reference evidence="2" key="1">
    <citation type="submission" date="2022-08" db="EMBL/GenBank/DDBJ databases">
        <authorList>
            <person name="Deng Y."/>
            <person name="Han X.-F."/>
            <person name="Zhang Y.-Q."/>
        </authorList>
    </citation>
    <scope>NUCLEOTIDE SEQUENCE</scope>
    <source>
        <strain evidence="2">CPCC 203407</strain>
    </source>
</reference>
<keyword evidence="3" id="KW-1185">Reference proteome</keyword>
<feature type="transmembrane region" description="Helical" evidence="1">
    <location>
        <begin position="28"/>
        <end position="48"/>
    </location>
</feature>
<evidence type="ECO:0000313" key="2">
    <source>
        <dbReference type="EMBL" id="MCS5726976.1"/>
    </source>
</evidence>
<keyword evidence="1" id="KW-1133">Transmembrane helix</keyword>